<dbReference type="AlphaFoldDB" id="A0A6A5UKU8"/>
<feature type="coiled-coil region" evidence="1">
    <location>
        <begin position="125"/>
        <end position="153"/>
    </location>
</feature>
<gene>
    <name evidence="3" type="ORF">BU23DRAFT_604156</name>
</gene>
<evidence type="ECO:0000313" key="3">
    <source>
        <dbReference type="EMBL" id="KAF1965561.1"/>
    </source>
</evidence>
<keyword evidence="4" id="KW-1185">Reference proteome</keyword>
<evidence type="ECO:0000256" key="1">
    <source>
        <dbReference type="SAM" id="Coils"/>
    </source>
</evidence>
<sequence>MHLGAGCLFFVLFNTRRQQLLASVNEQLFPPDGEATSSGDIRQSSSRGRSQGRSRRSTSTQSSSSRMSSPAQGYRRALSQNLLQQVQAQAQTPVTNLSSEYIKQLKHRREEADVVEREEGVKRLKIENEERLLKLEMERVDLEERKLALIERKKAAGLPI</sequence>
<evidence type="ECO:0000256" key="2">
    <source>
        <dbReference type="SAM" id="MobiDB-lite"/>
    </source>
</evidence>
<protein>
    <submittedName>
        <fullName evidence="3">Uncharacterized protein</fullName>
    </submittedName>
</protein>
<dbReference type="EMBL" id="ML976760">
    <property type="protein sequence ID" value="KAF1965561.1"/>
    <property type="molecule type" value="Genomic_DNA"/>
</dbReference>
<evidence type="ECO:0000313" key="4">
    <source>
        <dbReference type="Proteomes" id="UP000800036"/>
    </source>
</evidence>
<feature type="compositionally biased region" description="Low complexity" evidence="2">
    <location>
        <begin position="57"/>
        <end position="69"/>
    </location>
</feature>
<feature type="region of interest" description="Disordered" evidence="2">
    <location>
        <begin position="29"/>
        <end position="75"/>
    </location>
</feature>
<dbReference type="Proteomes" id="UP000800036">
    <property type="component" value="Unassembled WGS sequence"/>
</dbReference>
<keyword evidence="1" id="KW-0175">Coiled coil</keyword>
<proteinExistence type="predicted"/>
<name>A0A6A5UKU8_9PLEO</name>
<organism evidence="3 4">
    <name type="scientific">Bimuria novae-zelandiae CBS 107.79</name>
    <dbReference type="NCBI Taxonomy" id="1447943"/>
    <lineage>
        <taxon>Eukaryota</taxon>
        <taxon>Fungi</taxon>
        <taxon>Dikarya</taxon>
        <taxon>Ascomycota</taxon>
        <taxon>Pezizomycotina</taxon>
        <taxon>Dothideomycetes</taxon>
        <taxon>Pleosporomycetidae</taxon>
        <taxon>Pleosporales</taxon>
        <taxon>Massarineae</taxon>
        <taxon>Didymosphaeriaceae</taxon>
        <taxon>Bimuria</taxon>
    </lineage>
</organism>
<reference evidence="3" key="1">
    <citation type="journal article" date="2020" name="Stud. Mycol.">
        <title>101 Dothideomycetes genomes: a test case for predicting lifestyles and emergence of pathogens.</title>
        <authorList>
            <person name="Haridas S."/>
            <person name="Albert R."/>
            <person name="Binder M."/>
            <person name="Bloem J."/>
            <person name="Labutti K."/>
            <person name="Salamov A."/>
            <person name="Andreopoulos B."/>
            <person name="Baker S."/>
            <person name="Barry K."/>
            <person name="Bills G."/>
            <person name="Bluhm B."/>
            <person name="Cannon C."/>
            <person name="Castanera R."/>
            <person name="Culley D."/>
            <person name="Daum C."/>
            <person name="Ezra D."/>
            <person name="Gonzalez J."/>
            <person name="Henrissat B."/>
            <person name="Kuo A."/>
            <person name="Liang C."/>
            <person name="Lipzen A."/>
            <person name="Lutzoni F."/>
            <person name="Magnuson J."/>
            <person name="Mondo S."/>
            <person name="Nolan M."/>
            <person name="Ohm R."/>
            <person name="Pangilinan J."/>
            <person name="Park H.-J."/>
            <person name="Ramirez L."/>
            <person name="Alfaro M."/>
            <person name="Sun H."/>
            <person name="Tritt A."/>
            <person name="Yoshinaga Y."/>
            <person name="Zwiers L.-H."/>
            <person name="Turgeon B."/>
            <person name="Goodwin S."/>
            <person name="Spatafora J."/>
            <person name="Crous P."/>
            <person name="Grigoriev I."/>
        </authorList>
    </citation>
    <scope>NUCLEOTIDE SEQUENCE</scope>
    <source>
        <strain evidence="3">CBS 107.79</strain>
    </source>
</reference>
<feature type="compositionally biased region" description="Low complexity" evidence="2">
    <location>
        <begin position="36"/>
        <end position="49"/>
    </location>
</feature>
<accession>A0A6A5UKU8</accession>